<evidence type="ECO:0000256" key="1">
    <source>
        <dbReference type="SAM" id="MobiDB-lite"/>
    </source>
</evidence>
<sequence>MATLWDTTTVYIQNKTVRGIINCTKELSAYEKIYLKEDLLSAVLLDTEVENSTSEFKQLVKFLKRLKSLYQSTAGEQWFQYLVKDIDTFVYPTGSTVVEPVQSKILKILDKLTTEDDDSSSEESCGKRKRRGRKRKHFSNPPPTRFRPQHTTKFIFRMSSMVLRLKKTVSRNRKVKRNV</sequence>
<feature type="region of interest" description="Disordered" evidence="1">
    <location>
        <begin position="116"/>
        <end position="150"/>
    </location>
</feature>
<accession>A0A2R2X365</accession>
<name>A0A2R2X365_9VIRU</name>
<protein>
    <submittedName>
        <fullName evidence="2">Uncharacterized protein</fullName>
    </submittedName>
</protein>
<dbReference type="EMBL" id="KX373305">
    <property type="protein sequence ID" value="ASN64763.1"/>
    <property type="molecule type" value="Genomic_RNA"/>
</dbReference>
<organism evidence="2">
    <name type="scientific">Leptomonas seymouri RNA virus</name>
    <dbReference type="NCBI Taxonomy" id="2022119"/>
    <lineage>
        <taxon>Viruses</taxon>
        <taxon>Riboviria</taxon>
    </lineage>
</organism>
<feature type="compositionally biased region" description="Basic residues" evidence="1">
    <location>
        <begin position="127"/>
        <end position="138"/>
    </location>
</feature>
<proteinExistence type="predicted"/>
<evidence type="ECO:0000313" key="2">
    <source>
        <dbReference type="EMBL" id="ASN64763.1"/>
    </source>
</evidence>
<reference evidence="2" key="1">
    <citation type="journal article" date="2018" name="Proc. Natl. Acad. Sci. U.S.A.">
        <title>Viral discovery and diversity in trypanosomatid protozoa with a focus on relatives of the human parasite Leishmania.</title>
        <authorList>
            <person name="Grybchuk D."/>
            <person name="Akopyants N.S."/>
            <person name="Kostygov A.Y."/>
            <person name="Konovalovas A."/>
            <person name="Lye L.F."/>
            <person name="Dobson D.E."/>
            <person name="Zangger H."/>
            <person name="Fasel N."/>
            <person name="Butenko A."/>
            <person name="Frolov A.O."/>
            <person name="Votypka J."/>
            <person name="d'Avila-Levy C.M."/>
            <person name="Kulich P."/>
            <person name="Moravcova J."/>
            <person name="Plevka P."/>
            <person name="Rogozin I.B."/>
            <person name="Serva S."/>
            <person name="Lukes J."/>
            <person name="Beverley S.M."/>
            <person name="Yurchenko V."/>
        </authorList>
    </citation>
    <scope>NUCLEOTIDE SEQUENCE</scope>
    <source>
        <strain evidence="2">OSUE1</strain>
    </source>
</reference>